<proteinExistence type="predicted"/>
<gene>
    <name evidence="2" type="ORF">DIABBA_LOCUS11473</name>
</gene>
<accession>A0A9N9TCA9</accession>
<evidence type="ECO:0000256" key="1">
    <source>
        <dbReference type="SAM" id="MobiDB-lite"/>
    </source>
</evidence>
<dbReference type="EMBL" id="OU898283">
    <property type="protein sequence ID" value="CAG9838614.1"/>
    <property type="molecule type" value="Genomic_DNA"/>
</dbReference>
<sequence length="248" mass="28419">MDIFKRHKQNTENVTNSLLHEANKTAEECGFQSSIIRTVNKQQHRSNQAADATSKYWRSSMILPYLDSIISSLETRFSEENTPAFVLSLQHPKHFPKIDLNCLKLELRQSLNHYEIDGIDAELEVWVEHSTYGIKKRLNNELDNKSIKLVFCFMGEICPNRHLWCVICVPTVSGSDDEDYNPSGDVERESHEIDSGSDGNKMDEENHMISDESEEESSSDENDEEGEVSLKLELSNNIPCNNNRHEDT</sequence>
<feature type="compositionally biased region" description="Acidic residues" evidence="1">
    <location>
        <begin position="211"/>
        <end position="227"/>
    </location>
</feature>
<evidence type="ECO:0000313" key="2">
    <source>
        <dbReference type="EMBL" id="CAG9838614.1"/>
    </source>
</evidence>
<dbReference type="AlphaFoldDB" id="A0A9N9TCA9"/>
<evidence type="ECO:0000313" key="3">
    <source>
        <dbReference type="Proteomes" id="UP001153709"/>
    </source>
</evidence>
<name>A0A9N9TCA9_DIABA</name>
<organism evidence="2 3">
    <name type="scientific">Diabrotica balteata</name>
    <name type="common">Banded cucumber beetle</name>
    <dbReference type="NCBI Taxonomy" id="107213"/>
    <lineage>
        <taxon>Eukaryota</taxon>
        <taxon>Metazoa</taxon>
        <taxon>Ecdysozoa</taxon>
        <taxon>Arthropoda</taxon>
        <taxon>Hexapoda</taxon>
        <taxon>Insecta</taxon>
        <taxon>Pterygota</taxon>
        <taxon>Neoptera</taxon>
        <taxon>Endopterygota</taxon>
        <taxon>Coleoptera</taxon>
        <taxon>Polyphaga</taxon>
        <taxon>Cucujiformia</taxon>
        <taxon>Chrysomeloidea</taxon>
        <taxon>Chrysomelidae</taxon>
        <taxon>Galerucinae</taxon>
        <taxon>Diabroticina</taxon>
        <taxon>Diabroticites</taxon>
        <taxon>Diabrotica</taxon>
    </lineage>
</organism>
<protein>
    <submittedName>
        <fullName evidence="2">Uncharacterized protein</fullName>
    </submittedName>
</protein>
<dbReference type="Proteomes" id="UP001153709">
    <property type="component" value="Chromosome 8"/>
</dbReference>
<keyword evidence="3" id="KW-1185">Reference proteome</keyword>
<feature type="compositionally biased region" description="Basic and acidic residues" evidence="1">
    <location>
        <begin position="185"/>
        <end position="210"/>
    </location>
</feature>
<dbReference type="OrthoDB" id="6601747at2759"/>
<reference evidence="2" key="1">
    <citation type="submission" date="2022-01" db="EMBL/GenBank/DDBJ databases">
        <authorList>
            <person name="King R."/>
        </authorList>
    </citation>
    <scope>NUCLEOTIDE SEQUENCE</scope>
</reference>
<feature type="region of interest" description="Disordered" evidence="1">
    <location>
        <begin position="176"/>
        <end position="248"/>
    </location>
</feature>